<evidence type="ECO:0000313" key="8">
    <source>
        <dbReference type="EMBL" id="CDZ79288.1"/>
    </source>
</evidence>
<dbReference type="SUPFAM" id="SSF51206">
    <property type="entry name" value="cAMP-binding domain-like"/>
    <property type="match status" value="1"/>
</dbReference>
<protein>
    <submittedName>
        <fullName evidence="8">NTE family protein RssA</fullName>
    </submittedName>
</protein>
<dbReference type="InterPro" id="IPR016035">
    <property type="entry name" value="Acyl_Trfase/lysoPLipase"/>
</dbReference>
<evidence type="ECO:0000259" key="6">
    <source>
        <dbReference type="PROSITE" id="PS50042"/>
    </source>
</evidence>
<dbReference type="Proteomes" id="UP000044071">
    <property type="component" value="Unassembled WGS sequence"/>
</dbReference>
<evidence type="ECO:0000256" key="2">
    <source>
        <dbReference type="ARBA" id="ARBA00022801"/>
    </source>
</evidence>
<dbReference type="STRING" id="1034943.BN59_03606"/>
<feature type="short sequence motif" description="DGA/G" evidence="5">
    <location>
        <begin position="456"/>
        <end position="458"/>
    </location>
</feature>
<dbReference type="Pfam" id="PF01734">
    <property type="entry name" value="Patatin"/>
    <property type="match status" value="1"/>
</dbReference>
<keyword evidence="3 5" id="KW-0442">Lipid degradation</keyword>
<dbReference type="PANTHER" id="PTHR14226">
    <property type="entry name" value="NEUROPATHY TARGET ESTERASE/SWISS CHEESE D.MELANOGASTER"/>
    <property type="match status" value="1"/>
</dbReference>
<dbReference type="InterPro" id="IPR000595">
    <property type="entry name" value="cNMP-bd_dom"/>
</dbReference>
<feature type="domain" description="Cyclic nucleotide-binding" evidence="6">
    <location>
        <begin position="14"/>
        <end position="134"/>
    </location>
</feature>
<evidence type="ECO:0000256" key="4">
    <source>
        <dbReference type="ARBA" id="ARBA00023098"/>
    </source>
</evidence>
<reference evidence="8 9" key="1">
    <citation type="submission" date="2014-06" db="EMBL/GenBank/DDBJ databases">
        <authorList>
            <person name="Urmite Genomes Urmite Genomes"/>
        </authorList>
    </citation>
    <scope>NUCLEOTIDE SEQUENCE [LARGE SCALE GENOMIC DNA]</scope>
</reference>
<dbReference type="RefSeq" id="WP_044012504.1">
    <property type="nucleotide sequence ID" value="NZ_CCVW01000004.1"/>
</dbReference>
<dbReference type="eggNOG" id="COG1752">
    <property type="taxonomic scope" value="Bacteria"/>
</dbReference>
<dbReference type="InterPro" id="IPR014710">
    <property type="entry name" value="RmlC-like_jellyroll"/>
</dbReference>
<feature type="active site" description="Proton acceptor" evidence="5">
    <location>
        <position position="456"/>
    </location>
</feature>
<dbReference type="InterPro" id="IPR018490">
    <property type="entry name" value="cNMP-bd_dom_sf"/>
</dbReference>
<dbReference type="GO" id="GO:0016042">
    <property type="term" value="P:lipid catabolic process"/>
    <property type="evidence" value="ECO:0007669"/>
    <property type="project" value="UniProtKB-UniRule"/>
</dbReference>
<feature type="active site" description="Nucleophile" evidence="5">
    <location>
        <position position="339"/>
    </location>
</feature>
<feature type="short sequence motif" description="GXGXXG" evidence="5">
    <location>
        <begin position="310"/>
        <end position="315"/>
    </location>
</feature>
<proteinExistence type="inferred from homology"/>
<dbReference type="PROSITE" id="PS51635">
    <property type="entry name" value="PNPLA"/>
    <property type="match status" value="1"/>
</dbReference>
<evidence type="ECO:0000259" key="7">
    <source>
        <dbReference type="PROSITE" id="PS51635"/>
    </source>
</evidence>
<keyword evidence="9" id="KW-1185">Reference proteome</keyword>
<gene>
    <name evidence="8" type="primary">rssA_3</name>
    <name evidence="8" type="ORF">BN59_03606</name>
</gene>
<dbReference type="CDD" id="cd00038">
    <property type="entry name" value="CAP_ED"/>
    <property type="match status" value="1"/>
</dbReference>
<evidence type="ECO:0000256" key="5">
    <source>
        <dbReference type="PROSITE-ProRule" id="PRU01161"/>
    </source>
</evidence>
<dbReference type="SMART" id="SM00100">
    <property type="entry name" value="cNMP"/>
    <property type="match status" value="1"/>
</dbReference>
<dbReference type="InterPro" id="IPR002641">
    <property type="entry name" value="PNPLA_dom"/>
</dbReference>
<dbReference type="CDD" id="cd07205">
    <property type="entry name" value="Pat_PNPLA6_PNPLA7_NTE1_like"/>
    <property type="match status" value="1"/>
</dbReference>
<evidence type="ECO:0000313" key="9">
    <source>
        <dbReference type="Proteomes" id="UP000044071"/>
    </source>
</evidence>
<dbReference type="GO" id="GO:0004622">
    <property type="term" value="F:phosphatidylcholine lysophospholipase activity"/>
    <property type="evidence" value="ECO:0007669"/>
    <property type="project" value="UniProtKB-ARBA"/>
</dbReference>
<evidence type="ECO:0000256" key="3">
    <source>
        <dbReference type="ARBA" id="ARBA00022963"/>
    </source>
</evidence>
<dbReference type="PROSITE" id="PS50042">
    <property type="entry name" value="CNMP_BINDING_3"/>
    <property type="match status" value="1"/>
</dbReference>
<sequence length="582" mass="65935">MNIQLDQVLKNIDAFKNIDEDSLLELTKKFEFVFLEEDVIIFNRGDQADYIYILIEGDLLTYLLDKNNKMHVIGHIKPIKLFGEIGVLSGKSRTLTCKTTSKATLAKLPAKDFNELCNSYPAVMQEILKIIISNSQNTIDYISAEFSLNWHVIISSNKQTDLNEFSKVMQANISANLKTKLICSDDINLILHASDTAAKEYNHLIVVTNSIDILLNKNCFHHIKKIYLLSDSSIHDKIDKRTLDVIKNSKFPLELILLHSDDVKEPINTCHWLNQNDFLLHHHIRKNNSSDYKKTLRFISGKTNALVLGGGGAKGWFHVGLIKALIEKNIEIDIISGVSAGAIIGACYAIDKDIDSITEKLRYLSRIFYQLTQYRNLAWPLISIFKSSKAIDGLQEIFKEKYIEDLWVSFFCISANLSLYKESIHSKGSLVSSLMASNSLPGILPPYIIDKKLHFDGGIINNLPIDIMHNLVGSESTIIASSLTNLSPDKHEYDFPKNVNFLHFIREKIRRTKTKTSYPDMKDIFLQSLLLSASLKEKNNSENATILINPSLSEFSIYQVSEKDELALLNYGYLEAIKALEP</sequence>
<dbReference type="PANTHER" id="PTHR14226:SF29">
    <property type="entry name" value="NEUROPATHY TARGET ESTERASE SWS"/>
    <property type="match status" value="1"/>
</dbReference>
<accession>A0A078L5R7</accession>
<feature type="short sequence motif" description="GXSXG" evidence="5">
    <location>
        <begin position="337"/>
        <end position="341"/>
    </location>
</feature>
<dbReference type="SUPFAM" id="SSF52151">
    <property type="entry name" value="FabD/lysophospholipase-like"/>
    <property type="match status" value="1"/>
</dbReference>
<feature type="domain" description="PNPLA" evidence="7">
    <location>
        <begin position="306"/>
        <end position="469"/>
    </location>
</feature>
<dbReference type="Gene3D" id="3.40.1090.10">
    <property type="entry name" value="Cytosolic phospholipase A2 catalytic domain"/>
    <property type="match status" value="2"/>
</dbReference>
<dbReference type="Pfam" id="PF00027">
    <property type="entry name" value="cNMP_binding"/>
    <property type="match status" value="1"/>
</dbReference>
<dbReference type="Gene3D" id="2.60.120.10">
    <property type="entry name" value="Jelly Rolls"/>
    <property type="match status" value="1"/>
</dbReference>
<keyword evidence="4 5" id="KW-0443">Lipid metabolism</keyword>
<dbReference type="OrthoDB" id="5290098at2"/>
<dbReference type="AlphaFoldDB" id="A0A078L5R7"/>
<comment type="similarity">
    <text evidence="1">Belongs to the NTE family.</text>
</comment>
<keyword evidence="2 5" id="KW-0378">Hydrolase</keyword>
<organism evidence="8 9">
    <name type="scientific">Legionella massiliensis</name>
    <dbReference type="NCBI Taxonomy" id="1034943"/>
    <lineage>
        <taxon>Bacteria</taxon>
        <taxon>Pseudomonadati</taxon>
        <taxon>Pseudomonadota</taxon>
        <taxon>Gammaproteobacteria</taxon>
        <taxon>Legionellales</taxon>
        <taxon>Legionellaceae</taxon>
        <taxon>Legionella</taxon>
    </lineage>
</organism>
<evidence type="ECO:0000256" key="1">
    <source>
        <dbReference type="ARBA" id="ARBA00006636"/>
    </source>
</evidence>
<name>A0A078L5R7_9GAMM</name>
<dbReference type="EMBL" id="CCSB01000004">
    <property type="protein sequence ID" value="CDZ79288.1"/>
    <property type="molecule type" value="Genomic_DNA"/>
</dbReference>
<dbReference type="InterPro" id="IPR050301">
    <property type="entry name" value="NTE"/>
</dbReference>